<gene>
    <name evidence="7" type="ORF">JOL79_20295</name>
</gene>
<dbReference type="Pfam" id="PF04234">
    <property type="entry name" value="CopC"/>
    <property type="match status" value="1"/>
</dbReference>
<dbReference type="InterPro" id="IPR007348">
    <property type="entry name" value="CopC_dom"/>
</dbReference>
<dbReference type="EMBL" id="JAFCNB010000011">
    <property type="protein sequence ID" value="MBP2706154.1"/>
    <property type="molecule type" value="Genomic_DNA"/>
</dbReference>
<dbReference type="GO" id="GO:0042597">
    <property type="term" value="C:periplasmic space"/>
    <property type="evidence" value="ECO:0007669"/>
    <property type="project" value="InterPro"/>
</dbReference>
<dbReference type="InterPro" id="IPR014755">
    <property type="entry name" value="Cu-Rt/internalin_Ig-like"/>
</dbReference>
<keyword evidence="4" id="KW-1133">Transmembrane helix</keyword>
<feature type="chain" id="PRO_5038035301" evidence="5">
    <location>
        <begin position="27"/>
        <end position="295"/>
    </location>
</feature>
<feature type="compositionally biased region" description="Polar residues" evidence="3">
    <location>
        <begin position="194"/>
        <end position="209"/>
    </location>
</feature>
<evidence type="ECO:0000256" key="3">
    <source>
        <dbReference type="SAM" id="MobiDB-lite"/>
    </source>
</evidence>
<feature type="compositionally biased region" description="Low complexity" evidence="3">
    <location>
        <begin position="270"/>
        <end position="284"/>
    </location>
</feature>
<evidence type="ECO:0000313" key="8">
    <source>
        <dbReference type="Proteomes" id="UP000674234"/>
    </source>
</evidence>
<evidence type="ECO:0000256" key="1">
    <source>
        <dbReference type="ARBA" id="ARBA00022729"/>
    </source>
</evidence>
<comment type="caution">
    <text evidence="7">The sequence shown here is derived from an EMBL/GenBank/DDBJ whole genome shotgun (WGS) entry which is preliminary data.</text>
</comment>
<dbReference type="InterPro" id="IPR014756">
    <property type="entry name" value="Ig_E-set"/>
</dbReference>
<evidence type="ECO:0000313" key="7">
    <source>
        <dbReference type="EMBL" id="MBP2706154.1"/>
    </source>
</evidence>
<keyword evidence="4" id="KW-0812">Transmembrane</keyword>
<feature type="region of interest" description="Disordered" evidence="3">
    <location>
        <begin position="255"/>
        <end position="295"/>
    </location>
</feature>
<evidence type="ECO:0000259" key="6">
    <source>
        <dbReference type="Pfam" id="PF04234"/>
    </source>
</evidence>
<evidence type="ECO:0000256" key="2">
    <source>
        <dbReference type="ARBA" id="ARBA00023008"/>
    </source>
</evidence>
<organism evidence="7 8">
    <name type="scientific">Microbispora oryzae</name>
    <dbReference type="NCBI Taxonomy" id="2806554"/>
    <lineage>
        <taxon>Bacteria</taxon>
        <taxon>Bacillati</taxon>
        <taxon>Actinomycetota</taxon>
        <taxon>Actinomycetes</taxon>
        <taxon>Streptosporangiales</taxon>
        <taxon>Streptosporangiaceae</taxon>
        <taxon>Microbispora</taxon>
    </lineage>
</organism>
<feature type="transmembrane region" description="Helical" evidence="4">
    <location>
        <begin position="233"/>
        <end position="251"/>
    </location>
</feature>
<feature type="signal peptide" evidence="5">
    <location>
        <begin position="1"/>
        <end position="26"/>
    </location>
</feature>
<dbReference type="GO" id="GO:0005507">
    <property type="term" value="F:copper ion binding"/>
    <property type="evidence" value="ECO:0007669"/>
    <property type="project" value="InterPro"/>
</dbReference>
<dbReference type="GO" id="GO:0046688">
    <property type="term" value="P:response to copper ion"/>
    <property type="evidence" value="ECO:0007669"/>
    <property type="project" value="InterPro"/>
</dbReference>
<dbReference type="RefSeq" id="WP_210157440.1">
    <property type="nucleotide sequence ID" value="NZ_JAFCNB010000011.1"/>
</dbReference>
<feature type="region of interest" description="Disordered" evidence="3">
    <location>
        <begin position="148"/>
        <end position="211"/>
    </location>
</feature>
<feature type="domain" description="CopC" evidence="6">
    <location>
        <begin position="29"/>
        <end position="145"/>
    </location>
</feature>
<keyword evidence="4" id="KW-0472">Membrane</keyword>
<feature type="compositionally biased region" description="Basic residues" evidence="3">
    <location>
        <begin position="285"/>
        <end position="295"/>
    </location>
</feature>
<dbReference type="AlphaFoldDB" id="A0A941ARI6"/>
<sequence length="295" mass="31247">MARWLCRLFVLAVFGGMALTAFTAPAAAHGQLALTIPAKDSTVREPLESVSLYFTEMPAPIDYFTVTSPSGKRVDQPWSRGEPKRLDEPIQEYHLVDGVWEPRVFNTGLPAQIPVAYWPEHGVYVIRYLTIASDGELVKGDVRFTYKGKTSGPPKGWQAPTNEPDPTLLAPEHGTSPASAVPETGGTQAAVPETGQSQAPVPETGSSQAAVPEIGTSGAAAQTARPSDSGSGLSVWLVPAIVVVAAGFMVARAARRRPAPTGPAARRRPGGQPAKKTSRAPASRNARRPGSAKRR</sequence>
<protein>
    <submittedName>
        <fullName evidence="7">Copper resistance protein CopC</fullName>
    </submittedName>
</protein>
<evidence type="ECO:0000256" key="5">
    <source>
        <dbReference type="SAM" id="SignalP"/>
    </source>
</evidence>
<dbReference type="Gene3D" id="2.60.40.1220">
    <property type="match status" value="1"/>
</dbReference>
<proteinExistence type="predicted"/>
<name>A0A941ARI6_9ACTN</name>
<dbReference type="Proteomes" id="UP000674234">
    <property type="component" value="Unassembled WGS sequence"/>
</dbReference>
<evidence type="ECO:0000256" key="4">
    <source>
        <dbReference type="SAM" id="Phobius"/>
    </source>
</evidence>
<keyword evidence="1 5" id="KW-0732">Signal</keyword>
<accession>A0A941ARI6</accession>
<reference evidence="7" key="1">
    <citation type="submission" date="2021-02" db="EMBL/GenBank/DDBJ databases">
        <title>Draft genome sequence of Microbispora sp. RL4-1S isolated from rice leaves in Thailand.</title>
        <authorList>
            <person name="Muangham S."/>
            <person name="Duangmal K."/>
        </authorList>
    </citation>
    <scope>NUCLEOTIDE SEQUENCE</scope>
    <source>
        <strain evidence="7">RL4-1S</strain>
    </source>
</reference>
<keyword evidence="8" id="KW-1185">Reference proteome</keyword>
<dbReference type="SUPFAM" id="SSF81296">
    <property type="entry name" value="E set domains"/>
    <property type="match status" value="1"/>
</dbReference>
<keyword evidence="2" id="KW-0186">Copper</keyword>